<proteinExistence type="predicted"/>
<name>A0ABD5S4E8_9EURY</name>
<comment type="caution">
    <text evidence="2">The sequence shown here is derived from an EMBL/GenBank/DDBJ whole genome shotgun (WGS) entry which is preliminary data.</text>
</comment>
<dbReference type="Pfam" id="PF12679">
    <property type="entry name" value="ABC2_membrane_2"/>
    <property type="match status" value="1"/>
</dbReference>
<protein>
    <submittedName>
        <fullName evidence="2">ABC transporter permease subunit</fullName>
    </submittedName>
</protein>
<organism evidence="2 3">
    <name type="scientific">Halobium palmae</name>
    <dbReference type="NCBI Taxonomy" id="1776492"/>
    <lineage>
        <taxon>Archaea</taxon>
        <taxon>Methanobacteriati</taxon>
        <taxon>Methanobacteriota</taxon>
        <taxon>Stenosarchaea group</taxon>
        <taxon>Halobacteria</taxon>
        <taxon>Halobacteriales</taxon>
        <taxon>Haloferacaceae</taxon>
        <taxon>Halobium</taxon>
    </lineage>
</organism>
<evidence type="ECO:0000313" key="3">
    <source>
        <dbReference type="Proteomes" id="UP001596328"/>
    </source>
</evidence>
<feature type="non-terminal residue" evidence="2">
    <location>
        <position position="1"/>
    </location>
</feature>
<keyword evidence="1" id="KW-1133">Transmembrane helix</keyword>
<feature type="transmembrane region" description="Helical" evidence="1">
    <location>
        <begin position="104"/>
        <end position="123"/>
    </location>
</feature>
<dbReference type="Proteomes" id="UP001596328">
    <property type="component" value="Unassembled WGS sequence"/>
</dbReference>
<dbReference type="GO" id="GO:0005886">
    <property type="term" value="C:plasma membrane"/>
    <property type="evidence" value="ECO:0007669"/>
    <property type="project" value="UniProtKB-SubCell"/>
</dbReference>
<accession>A0ABD5S4E8</accession>
<dbReference type="AlphaFoldDB" id="A0ABD5S4E8"/>
<evidence type="ECO:0000313" key="2">
    <source>
        <dbReference type="EMBL" id="MFC6726415.1"/>
    </source>
</evidence>
<keyword evidence="1" id="KW-0812">Transmembrane</keyword>
<keyword evidence="3" id="KW-1185">Reference proteome</keyword>
<dbReference type="EMBL" id="JBHSWU010001100">
    <property type="protein sequence ID" value="MFC6726415.1"/>
    <property type="molecule type" value="Genomic_DNA"/>
</dbReference>
<sequence>RRAVVGAVGVYVLSTTLWGPVTGQLAGWIRDGLGLSSAGKYQVQLFLKLLNPTAAYKTLVTSTIPGTTPLDARIQLFGFFLFVPRGAQQALGDSLPVIFSDPFVAVYLLFWLFVPIAVGAALFRKADL</sequence>
<keyword evidence="1" id="KW-0472">Membrane</keyword>
<evidence type="ECO:0000256" key="1">
    <source>
        <dbReference type="SAM" id="Phobius"/>
    </source>
</evidence>
<reference evidence="2 3" key="1">
    <citation type="journal article" date="2019" name="Int. J. Syst. Evol. Microbiol.">
        <title>The Global Catalogue of Microorganisms (GCM) 10K type strain sequencing project: providing services to taxonomists for standard genome sequencing and annotation.</title>
        <authorList>
            <consortium name="The Broad Institute Genomics Platform"/>
            <consortium name="The Broad Institute Genome Sequencing Center for Infectious Disease"/>
            <person name="Wu L."/>
            <person name="Ma J."/>
        </authorList>
    </citation>
    <scope>NUCLEOTIDE SEQUENCE [LARGE SCALE GENOMIC DNA]</scope>
    <source>
        <strain evidence="2 3">NBRC 111368</strain>
    </source>
</reference>
<gene>
    <name evidence="2" type="ORF">ACFQE1_19015</name>
</gene>